<reference evidence="1" key="2">
    <citation type="journal article" date="2017" name="Front. Cell. Infect. Microbiol.">
        <title>Analysis of the Salivary Gland Transcriptome of Unfed and Partially Fed Amblyomma sculptum Ticks and Descriptive Proteome of the Saliva.</title>
        <authorList>
            <person name="Esteves E."/>
            <person name="Maruyama S.R."/>
            <person name="Kawahara R."/>
            <person name="Fujita A."/>
            <person name="Martins L.A."/>
            <person name="Righi A.A."/>
            <person name="Costa F.B."/>
            <person name="Palmisano G."/>
            <person name="Labruna M.B."/>
            <person name="Sa-Nunes A."/>
            <person name="Ribeiro J.M.C."/>
            <person name="Fogaca A.C."/>
        </authorList>
    </citation>
    <scope>NUCLEOTIDE SEQUENCE</scope>
</reference>
<name>A0A1E1XJY1_AMBSC</name>
<sequence>LRYVDDYLIILQATPGGDMDAVVARIVGLFTAEAKGLKFTWELPHRQEIQFLDLLITFNESGCGPCYKYNPRSKKSLLPYESAHSKLVKRGIIAGLLQAALARSCSHNLKSSVTIQINRLEKAGYPANAIHSVTAGILHKARRNDSKEASTVPRPRQQIQVIPYLHKISHNLKKIGTRNDVTVLFSAPTKLSSVCTVLAKKPQRCEKKHGTRFVECSTNVVYSLPLTCGCIYIGQTGRCVNDRIIEHKRNVESYKTGNLYDHIVCHKCKPVYEGTIILARSKTKMQREITEAFLITKNGEKCISSTSLTLLDKELAFLGHV</sequence>
<feature type="non-terminal residue" evidence="1">
    <location>
        <position position="1"/>
    </location>
</feature>
<evidence type="ECO:0000313" key="1">
    <source>
        <dbReference type="EMBL" id="JAT99504.1"/>
    </source>
</evidence>
<accession>A0A1E1XJY1</accession>
<protein>
    <submittedName>
        <fullName evidence="1">Putative tick transposon</fullName>
    </submittedName>
</protein>
<dbReference type="PANTHER" id="PTHR21301:SF10">
    <property type="entry name" value="REVERSE TRANSCRIPTASE DOMAIN-CONTAINING PROTEIN"/>
    <property type="match status" value="1"/>
</dbReference>
<dbReference type="EMBL" id="GFAA01003930">
    <property type="protein sequence ID" value="JAT99504.1"/>
    <property type="molecule type" value="mRNA"/>
</dbReference>
<organism evidence="1">
    <name type="scientific">Amblyomma sculptum</name>
    <name type="common">Tick</name>
    <dbReference type="NCBI Taxonomy" id="1581419"/>
    <lineage>
        <taxon>Eukaryota</taxon>
        <taxon>Metazoa</taxon>
        <taxon>Ecdysozoa</taxon>
        <taxon>Arthropoda</taxon>
        <taxon>Chelicerata</taxon>
        <taxon>Arachnida</taxon>
        <taxon>Acari</taxon>
        <taxon>Parasitiformes</taxon>
        <taxon>Ixodida</taxon>
        <taxon>Ixodoidea</taxon>
        <taxon>Ixodidae</taxon>
        <taxon>Amblyomminae</taxon>
        <taxon>Amblyomma</taxon>
    </lineage>
</organism>
<dbReference type="AlphaFoldDB" id="A0A1E1XJY1"/>
<reference evidence="1" key="1">
    <citation type="submission" date="2016-09" db="EMBL/GenBank/DDBJ databases">
        <authorList>
            <person name="Capua I."/>
            <person name="De Benedictis P."/>
            <person name="Joannis T."/>
            <person name="Lombin L.H."/>
            <person name="Cattoli G."/>
        </authorList>
    </citation>
    <scope>NUCLEOTIDE SEQUENCE</scope>
</reference>
<proteinExistence type="evidence at transcript level"/>
<dbReference type="PANTHER" id="PTHR21301">
    <property type="entry name" value="REVERSE TRANSCRIPTASE"/>
    <property type="match status" value="1"/>
</dbReference>